<dbReference type="SUPFAM" id="SSF103515">
    <property type="entry name" value="Autotransporter"/>
    <property type="match status" value="1"/>
</dbReference>
<accession>A0ABR5HFW5</accession>
<evidence type="ECO:0000259" key="1">
    <source>
        <dbReference type="PROSITE" id="PS51208"/>
    </source>
</evidence>
<gene>
    <name evidence="2" type="ORF">QR79_07725</name>
</gene>
<keyword evidence="3" id="KW-1185">Reference proteome</keyword>
<dbReference type="EMBL" id="JTHG01000054">
    <property type="protein sequence ID" value="KMO25478.1"/>
    <property type="molecule type" value="Genomic_DNA"/>
</dbReference>
<dbReference type="Proteomes" id="UP000036471">
    <property type="component" value="Unassembled WGS sequence"/>
</dbReference>
<dbReference type="NCBIfam" id="TIGR01414">
    <property type="entry name" value="autotrans_barl"/>
    <property type="match status" value="1"/>
</dbReference>
<dbReference type="PROSITE" id="PS51208">
    <property type="entry name" value="AUTOTRANSPORTER"/>
    <property type="match status" value="1"/>
</dbReference>
<feature type="domain" description="Autotransporter" evidence="1">
    <location>
        <begin position="47"/>
        <end position="328"/>
    </location>
</feature>
<sequence>MGLVQHGDLDQAYYNLSGAGTSAVSTVGTQMSNAFMTSLVRQPGGSDRSQTWNLWGRDLGGLSQTSTRGVGMGTLSTRLGGQALGIDARPDKDTLAGLAVSVGSTSFSTSNWVNGRSDVYQFGLYGVKRVEAAYLAGALSFGSHDTVLDRMLPLTGTRYSSRFRGWHHGARLETGYRLETEVAGLAPYGALQVQDFRTPASTETAAGPQLSAAGLRFDRRSTWDTRFELGAARDRTFTLDGNRDLTLRASAAWLHRASSNPDVVAGFQAAKADRFSLDATAPVSDLALLSADLGLNLTPNLFVGVRVESELADRSHVFSGTGRVNYRW</sequence>
<organism evidence="2 3">
    <name type="scientific">Methylobacterium indicum</name>
    <dbReference type="NCBI Taxonomy" id="1775910"/>
    <lineage>
        <taxon>Bacteria</taxon>
        <taxon>Pseudomonadati</taxon>
        <taxon>Pseudomonadota</taxon>
        <taxon>Alphaproteobacteria</taxon>
        <taxon>Hyphomicrobiales</taxon>
        <taxon>Methylobacteriaceae</taxon>
        <taxon>Methylobacterium</taxon>
    </lineage>
</organism>
<proteinExistence type="predicted"/>
<reference evidence="2 3" key="1">
    <citation type="submission" date="2014-11" db="EMBL/GenBank/DDBJ databases">
        <title>Comparative genomics of Methylobacterium species.</title>
        <authorList>
            <person name="Chaudhry V."/>
            <person name="Patil P.B."/>
        </authorList>
    </citation>
    <scope>NUCLEOTIDE SEQUENCE [LARGE SCALE GENOMIC DNA]</scope>
    <source>
        <strain evidence="2 3">SE3.6</strain>
    </source>
</reference>
<evidence type="ECO:0000313" key="3">
    <source>
        <dbReference type="Proteomes" id="UP000036471"/>
    </source>
</evidence>
<evidence type="ECO:0000313" key="2">
    <source>
        <dbReference type="EMBL" id="KMO25478.1"/>
    </source>
</evidence>
<dbReference type="InterPro" id="IPR036709">
    <property type="entry name" value="Autotransporte_beta_dom_sf"/>
</dbReference>
<dbReference type="SMART" id="SM00869">
    <property type="entry name" value="Autotransporter"/>
    <property type="match status" value="1"/>
</dbReference>
<name>A0ABR5HFW5_9HYPH</name>
<dbReference type="InterPro" id="IPR005546">
    <property type="entry name" value="Autotransporte_beta"/>
</dbReference>
<dbReference type="Pfam" id="PF03797">
    <property type="entry name" value="Autotransporter"/>
    <property type="match status" value="1"/>
</dbReference>
<protein>
    <recommendedName>
        <fullName evidence="1">Autotransporter domain-containing protein</fullName>
    </recommendedName>
</protein>
<dbReference type="InterPro" id="IPR006315">
    <property type="entry name" value="OM_autotransptr_brl_dom"/>
</dbReference>
<dbReference type="Gene3D" id="2.40.128.130">
    <property type="entry name" value="Autotransporter beta-domain"/>
    <property type="match status" value="1"/>
</dbReference>
<comment type="caution">
    <text evidence="2">The sequence shown here is derived from an EMBL/GenBank/DDBJ whole genome shotgun (WGS) entry which is preliminary data.</text>
</comment>